<keyword evidence="4" id="KW-1185">Reference proteome</keyword>
<sequence length="317" mass="35614">MMKRATWHGLMVACACAFNLAVTPGSEAYEEIFLTEGGSLSGTVHLHGKVPMPKGYNLTTVPDPVYCGRISDGKGWRLLQPFDVGSQGEFRNVVVYLEGIEKGKSFGEYTPPRIEAIDCRFMPYITLVRDLHNVMVVNMDPALHDIQAYETSNLGPRVLFNIPLPISSRYPREAGLSAHVHKHYEGATVIQSVKMTKDRKIFTMQCGFHPYMESWALVTDHPYYAVADNEGQFQLTDIPPGTYKLKVWHPYIGDKIEQTVTIQPNTQASVDLTVEAPTGRLYANQMVENAYVRYTITEDVQSQIVPTLEKQRLNEGP</sequence>
<dbReference type="InterPro" id="IPR013784">
    <property type="entry name" value="Carb-bd-like_fold"/>
</dbReference>
<dbReference type="Proteomes" id="UP000199032">
    <property type="component" value="Unassembled WGS sequence"/>
</dbReference>
<keyword evidence="1" id="KW-0732">Signal</keyword>
<dbReference type="Gene3D" id="2.60.40.1120">
    <property type="entry name" value="Carboxypeptidase-like, regulatory domain"/>
    <property type="match status" value="1"/>
</dbReference>
<protein>
    <recommendedName>
        <fullName evidence="2">Rhamnogalacturonan lyase domain-containing protein</fullName>
    </recommendedName>
</protein>
<feature type="chain" id="PRO_5006624150" description="Rhamnogalacturonan lyase domain-containing protein" evidence="1">
    <location>
        <begin position="29"/>
        <end position="317"/>
    </location>
</feature>
<dbReference type="InterPro" id="IPR029413">
    <property type="entry name" value="RG-lyase_II"/>
</dbReference>
<evidence type="ECO:0000256" key="1">
    <source>
        <dbReference type="SAM" id="SignalP"/>
    </source>
</evidence>
<dbReference type="EMBL" id="CZQA01000013">
    <property type="protein sequence ID" value="CUS39333.1"/>
    <property type="molecule type" value="Genomic_DNA"/>
</dbReference>
<dbReference type="PROSITE" id="PS51257">
    <property type="entry name" value="PROKAR_LIPOPROTEIN"/>
    <property type="match status" value="1"/>
</dbReference>
<dbReference type="GO" id="GO:0030246">
    <property type="term" value="F:carbohydrate binding"/>
    <property type="evidence" value="ECO:0007669"/>
    <property type="project" value="InterPro"/>
</dbReference>
<evidence type="ECO:0000313" key="4">
    <source>
        <dbReference type="Proteomes" id="UP000199032"/>
    </source>
</evidence>
<evidence type="ECO:0000313" key="3">
    <source>
        <dbReference type="EMBL" id="CUS39333.1"/>
    </source>
</evidence>
<feature type="domain" description="Rhamnogalacturonan lyase" evidence="2">
    <location>
        <begin position="219"/>
        <end position="268"/>
    </location>
</feature>
<organism evidence="3 4">
    <name type="scientific">Candidatus Nitrospira nitrosa</name>
    <dbReference type="NCBI Taxonomy" id="1742972"/>
    <lineage>
        <taxon>Bacteria</taxon>
        <taxon>Pseudomonadati</taxon>
        <taxon>Nitrospirota</taxon>
        <taxon>Nitrospiria</taxon>
        <taxon>Nitrospirales</taxon>
        <taxon>Nitrospiraceae</taxon>
        <taxon>Nitrospira</taxon>
    </lineage>
</organism>
<accession>A0A0S4LP90</accession>
<gene>
    <name evidence="3" type="ORF">COMA1_70154</name>
</gene>
<dbReference type="AlphaFoldDB" id="A0A0S4LP90"/>
<dbReference type="STRING" id="1742972.COMA1_70154"/>
<proteinExistence type="predicted"/>
<dbReference type="SUPFAM" id="SSF49452">
    <property type="entry name" value="Starch-binding domain-like"/>
    <property type="match status" value="1"/>
</dbReference>
<reference evidence="3 4" key="1">
    <citation type="submission" date="2015-10" db="EMBL/GenBank/DDBJ databases">
        <authorList>
            <person name="Gilbert D.G."/>
        </authorList>
    </citation>
    <scope>NUCLEOTIDE SEQUENCE [LARGE SCALE GENOMIC DNA]</scope>
    <source>
        <strain evidence="3">COMA1</strain>
    </source>
</reference>
<feature type="signal peptide" evidence="1">
    <location>
        <begin position="1"/>
        <end position="28"/>
    </location>
</feature>
<dbReference type="Pfam" id="PF14686">
    <property type="entry name" value="fn3_3"/>
    <property type="match status" value="1"/>
</dbReference>
<name>A0A0S4LP90_9BACT</name>
<evidence type="ECO:0000259" key="2">
    <source>
        <dbReference type="Pfam" id="PF14686"/>
    </source>
</evidence>
<dbReference type="RefSeq" id="WP_245631161.1">
    <property type="nucleotide sequence ID" value="NZ_CZQA01000013.1"/>
</dbReference>